<dbReference type="ChiTaRS" id="BCAT1">
    <property type="organism name" value="human"/>
</dbReference>
<dbReference type="OrthoDB" id="1732691at2759"/>
<proteinExistence type="predicted"/>
<dbReference type="EMBL" id="HF583828">
    <property type="protein sequence ID" value="CCQ43325.1"/>
    <property type="molecule type" value="Genomic_DNA"/>
</dbReference>
<sequence length="60" mass="7106">MEMTNVLCQVLIAEINLFFFFLVENKEAYSDFYTLFLQVLFSLNGDLMSKWLGCRESYYG</sequence>
<organism evidence="1">
    <name type="scientific">Homo sapiens</name>
    <name type="common">Human</name>
    <dbReference type="NCBI Taxonomy" id="9606"/>
    <lineage>
        <taxon>Eukaryota</taxon>
        <taxon>Metazoa</taxon>
        <taxon>Chordata</taxon>
        <taxon>Craniata</taxon>
        <taxon>Vertebrata</taxon>
        <taxon>Euteleostomi</taxon>
        <taxon>Mammalia</taxon>
        <taxon>Eutheria</taxon>
        <taxon>Euarchontoglires</taxon>
        <taxon>Primates</taxon>
        <taxon>Haplorrhini</taxon>
        <taxon>Catarrhini</taxon>
        <taxon>Hominidae</taxon>
        <taxon>Homo</taxon>
    </lineage>
</organism>
<name>L8E7S9_HUMAN</name>
<gene>
    <name evidence="1" type="primary">BCAT1</name>
</gene>
<reference evidence="1" key="1">
    <citation type="journal article" date="2013" name="PLoS ONE">
        <title>Direct detection of alternative open reading frames translation products in human significantly expands the proteome.</title>
        <authorList>
            <person name="Vanderperre B."/>
            <person name="Lucier J.-F."/>
            <person name="Motard J."/>
            <person name="Tremblay G."/>
            <person name="Vanderperre S."/>
            <person name="Wisztorski M."/>
            <person name="Salzet M."/>
            <person name="Boisvert F.-M."/>
            <person name="Roucou X."/>
        </authorList>
    </citation>
    <scope>NUCLEOTIDE SEQUENCE</scope>
</reference>
<protein>
    <submittedName>
        <fullName evidence="1">Alternative protein BCAT1</fullName>
    </submittedName>
</protein>
<dbReference type="AlphaFoldDB" id="L8E7S9"/>
<evidence type="ECO:0000313" key="1">
    <source>
        <dbReference type="EMBL" id="CCQ43325.1"/>
    </source>
</evidence>
<accession>L8E7S9</accession>